<gene>
    <name evidence="3" type="ORF">NCTC10736_00279</name>
</gene>
<dbReference type="PANTHER" id="PTHR42776:SF28">
    <property type="entry name" value="GLUTAMYL ENDOPEPTIDASE, CHLOROPLASTIC-RELATED"/>
    <property type="match status" value="1"/>
</dbReference>
<keyword evidence="1" id="KW-0378">Hydrolase</keyword>
<accession>A0A379ZF35</accession>
<name>A0A379ZF35_9GAMM</name>
<dbReference type="EMBL" id="UGYV01000001">
    <property type="protein sequence ID" value="SUI60638.1"/>
    <property type="molecule type" value="Genomic_DNA"/>
</dbReference>
<dbReference type="InterPro" id="IPR001375">
    <property type="entry name" value="Peptidase_S9_cat"/>
</dbReference>
<organism evidence="3 4">
    <name type="scientific">Shewanella morhuae</name>
    <dbReference type="NCBI Taxonomy" id="365591"/>
    <lineage>
        <taxon>Bacteria</taxon>
        <taxon>Pseudomonadati</taxon>
        <taxon>Pseudomonadota</taxon>
        <taxon>Gammaproteobacteria</taxon>
        <taxon>Alteromonadales</taxon>
        <taxon>Shewanellaceae</taxon>
        <taxon>Shewanella</taxon>
    </lineage>
</organism>
<sequence length="83" mass="9401">MSPFNYANQIKSPLLLIHGEMDQNSGTFPMQAERMFDAIKGLGGTARLVILPFESHSYSAKESLNHMLWEQSHFLKAHMLATH</sequence>
<evidence type="ECO:0000313" key="3">
    <source>
        <dbReference type="EMBL" id="SUI60638.1"/>
    </source>
</evidence>
<dbReference type="GO" id="GO:0006508">
    <property type="term" value="P:proteolysis"/>
    <property type="evidence" value="ECO:0007669"/>
    <property type="project" value="InterPro"/>
</dbReference>
<dbReference type="InterPro" id="IPR029058">
    <property type="entry name" value="AB_hydrolase_fold"/>
</dbReference>
<dbReference type="Gene3D" id="3.40.50.1820">
    <property type="entry name" value="alpha/beta hydrolase"/>
    <property type="match status" value="1"/>
</dbReference>
<reference evidence="3 4" key="1">
    <citation type="submission" date="2018-06" db="EMBL/GenBank/DDBJ databases">
        <authorList>
            <consortium name="Pathogen Informatics"/>
            <person name="Doyle S."/>
        </authorList>
    </citation>
    <scope>NUCLEOTIDE SEQUENCE [LARGE SCALE GENOMIC DNA]</scope>
    <source>
        <strain evidence="3 4">NCTC10736</strain>
    </source>
</reference>
<evidence type="ECO:0000259" key="2">
    <source>
        <dbReference type="Pfam" id="PF00326"/>
    </source>
</evidence>
<feature type="domain" description="Peptidase S9 prolyl oligopeptidase catalytic" evidence="2">
    <location>
        <begin position="1"/>
        <end position="79"/>
    </location>
</feature>
<dbReference type="PANTHER" id="PTHR42776">
    <property type="entry name" value="SERINE PEPTIDASE S9 FAMILY MEMBER"/>
    <property type="match status" value="1"/>
</dbReference>
<dbReference type="GO" id="GO:0004252">
    <property type="term" value="F:serine-type endopeptidase activity"/>
    <property type="evidence" value="ECO:0007669"/>
    <property type="project" value="TreeGrafter"/>
</dbReference>
<dbReference type="Pfam" id="PF00326">
    <property type="entry name" value="Peptidase_S9"/>
    <property type="match status" value="1"/>
</dbReference>
<dbReference type="SUPFAM" id="SSF53474">
    <property type="entry name" value="alpha/beta-Hydrolases"/>
    <property type="match status" value="1"/>
</dbReference>
<dbReference type="AlphaFoldDB" id="A0A379ZF35"/>
<protein>
    <submittedName>
        <fullName evidence="3">Prolyl oligopeptidase family</fullName>
    </submittedName>
</protein>
<proteinExistence type="predicted"/>
<evidence type="ECO:0000313" key="4">
    <source>
        <dbReference type="Proteomes" id="UP000255061"/>
    </source>
</evidence>
<dbReference type="Proteomes" id="UP000255061">
    <property type="component" value="Unassembled WGS sequence"/>
</dbReference>
<evidence type="ECO:0000256" key="1">
    <source>
        <dbReference type="ARBA" id="ARBA00022801"/>
    </source>
</evidence>